<sequence length="105" mass="11392">MSGFTGTVEDFTNAERNVYTAKQSMDQNLLRLQDNIEATRAGWQGGAAEAFNKVMERFNTAGGKLGAALENIGNLLQQAGSKYEQSEQQQQDTIAKLNSGFEALG</sequence>
<dbReference type="OrthoDB" id="4554345at2"/>
<dbReference type="Proteomes" id="UP000292003">
    <property type="component" value="Unassembled WGS sequence"/>
</dbReference>
<reference evidence="2 3" key="1">
    <citation type="submission" date="2019-02" db="EMBL/GenBank/DDBJ databases">
        <title>Draft genome sequence of Amycolatopsis sp. 8-3EHSu isolated from roots of Suaeda maritima.</title>
        <authorList>
            <person name="Duangmal K."/>
            <person name="Chantavorakit T."/>
        </authorList>
    </citation>
    <scope>NUCLEOTIDE SEQUENCE [LARGE SCALE GENOMIC DNA]</scope>
    <source>
        <strain evidence="2 3">8-3EHSu</strain>
    </source>
</reference>
<gene>
    <name evidence="2" type="ORF">EWH70_08810</name>
</gene>
<accession>A0A4Q7JAL1</accession>
<dbReference type="RefSeq" id="WP_130474806.1">
    <property type="nucleotide sequence ID" value="NZ_SFCC01000004.1"/>
</dbReference>
<comment type="similarity">
    <text evidence="1">Belongs to the WXG100 family.</text>
</comment>
<dbReference type="InterPro" id="IPR010310">
    <property type="entry name" value="T7SS_ESAT-6-like"/>
</dbReference>
<proteinExistence type="inferred from homology"/>
<dbReference type="InterPro" id="IPR036689">
    <property type="entry name" value="ESAT-6-like_sf"/>
</dbReference>
<dbReference type="Gene3D" id="1.10.287.1060">
    <property type="entry name" value="ESAT-6-like"/>
    <property type="match status" value="1"/>
</dbReference>
<protein>
    <recommendedName>
        <fullName evidence="1">ESAT-6-like protein</fullName>
    </recommendedName>
</protein>
<evidence type="ECO:0000313" key="3">
    <source>
        <dbReference type="Proteomes" id="UP000292003"/>
    </source>
</evidence>
<dbReference type="AlphaFoldDB" id="A0A4Q7JAL1"/>
<dbReference type="NCBIfam" id="TIGR03930">
    <property type="entry name" value="WXG100_ESAT6"/>
    <property type="match status" value="1"/>
</dbReference>
<dbReference type="Pfam" id="PF06013">
    <property type="entry name" value="WXG100"/>
    <property type="match status" value="1"/>
</dbReference>
<keyword evidence="3" id="KW-1185">Reference proteome</keyword>
<organism evidence="2 3">
    <name type="scientific">Amycolatopsis suaedae</name>
    <dbReference type="NCBI Taxonomy" id="2510978"/>
    <lineage>
        <taxon>Bacteria</taxon>
        <taxon>Bacillati</taxon>
        <taxon>Actinomycetota</taxon>
        <taxon>Actinomycetes</taxon>
        <taxon>Pseudonocardiales</taxon>
        <taxon>Pseudonocardiaceae</taxon>
        <taxon>Amycolatopsis</taxon>
    </lineage>
</organism>
<name>A0A4Q7JAL1_9PSEU</name>
<evidence type="ECO:0000313" key="2">
    <source>
        <dbReference type="EMBL" id="RZQ64088.1"/>
    </source>
</evidence>
<comment type="caution">
    <text evidence="2">The sequence shown here is derived from an EMBL/GenBank/DDBJ whole genome shotgun (WGS) entry which is preliminary data.</text>
</comment>
<dbReference type="SUPFAM" id="SSF140453">
    <property type="entry name" value="EsxAB dimer-like"/>
    <property type="match status" value="1"/>
</dbReference>
<dbReference type="EMBL" id="SFCC01000004">
    <property type="protein sequence ID" value="RZQ64088.1"/>
    <property type="molecule type" value="Genomic_DNA"/>
</dbReference>
<evidence type="ECO:0000256" key="1">
    <source>
        <dbReference type="RuleBase" id="RU362001"/>
    </source>
</evidence>